<dbReference type="FunCoup" id="B3RMH7">
    <property type="interactions" value="427"/>
</dbReference>
<feature type="non-terminal residue" evidence="9">
    <location>
        <position position="1"/>
    </location>
</feature>
<dbReference type="Pfam" id="PF00001">
    <property type="entry name" value="7tm_1"/>
    <property type="match status" value="1"/>
</dbReference>
<reference evidence="9 10" key="1">
    <citation type="journal article" date="2008" name="Nature">
        <title>The Trichoplax genome and the nature of placozoans.</title>
        <authorList>
            <person name="Srivastava M."/>
            <person name="Begovic E."/>
            <person name="Chapman J."/>
            <person name="Putnam N.H."/>
            <person name="Hellsten U."/>
            <person name="Kawashima T."/>
            <person name="Kuo A."/>
            <person name="Mitros T."/>
            <person name="Salamov A."/>
            <person name="Carpenter M.L."/>
            <person name="Signorovitch A.Y."/>
            <person name="Moreno M.A."/>
            <person name="Kamm K."/>
            <person name="Grimwood J."/>
            <person name="Schmutz J."/>
            <person name="Shapiro H."/>
            <person name="Grigoriev I.V."/>
            <person name="Buss L.W."/>
            <person name="Schierwater B."/>
            <person name="Dellaporta S.L."/>
            <person name="Rokhsar D.S."/>
        </authorList>
    </citation>
    <scope>NUCLEOTIDE SEQUENCE [LARGE SCALE GENOMIC DNA]</scope>
    <source>
        <strain evidence="9 10">Grell-BS-1999</strain>
    </source>
</reference>
<dbReference type="PANTHER" id="PTHR24372:SF77">
    <property type="entry name" value="G-PROTEIN COUPLED RECEPTORS FAMILY 1 PROFILE DOMAIN-CONTAINING PROTEIN"/>
    <property type="match status" value="1"/>
</dbReference>
<evidence type="ECO:0000313" key="9">
    <source>
        <dbReference type="EMBL" id="EDV27295.1"/>
    </source>
</evidence>
<name>B3RMH7_TRIAD</name>
<dbReference type="GO" id="GO:0016500">
    <property type="term" value="F:protein-hormone receptor activity"/>
    <property type="evidence" value="ECO:0007669"/>
    <property type="project" value="InterPro"/>
</dbReference>
<accession>B3RMH7</accession>
<evidence type="ECO:0000256" key="4">
    <source>
        <dbReference type="ARBA" id="ARBA00022737"/>
    </source>
</evidence>
<dbReference type="CDD" id="cd14980">
    <property type="entry name" value="7tmA_Glycoprotein_LRR_R-like"/>
    <property type="match status" value="1"/>
</dbReference>
<gene>
    <name evidence="9" type="ORF">TRIADDRAFT_21335</name>
</gene>
<feature type="domain" description="G-protein coupled receptors family 1 profile" evidence="8">
    <location>
        <begin position="32"/>
        <end position="290"/>
    </location>
</feature>
<dbReference type="InterPro" id="IPR002131">
    <property type="entry name" value="Gphrmn_rcpt_fam"/>
</dbReference>
<dbReference type="Proteomes" id="UP000009022">
    <property type="component" value="Unassembled WGS sequence"/>
</dbReference>
<dbReference type="PROSITE" id="PS50262">
    <property type="entry name" value="G_PROTEIN_RECEP_F1_2"/>
    <property type="match status" value="1"/>
</dbReference>
<evidence type="ECO:0000256" key="2">
    <source>
        <dbReference type="ARBA" id="ARBA00022614"/>
    </source>
</evidence>
<feature type="transmembrane region" description="Helical" evidence="7">
    <location>
        <begin position="142"/>
        <end position="167"/>
    </location>
</feature>
<dbReference type="GO" id="GO:0009755">
    <property type="term" value="P:hormone-mediated signaling pathway"/>
    <property type="evidence" value="ECO:0000318"/>
    <property type="project" value="GO_Central"/>
</dbReference>
<dbReference type="KEGG" id="tad:TRIADDRAFT_21335"/>
<dbReference type="AlphaFoldDB" id="B3RMH7"/>
<comment type="subcellular location">
    <subcellularLocation>
        <location evidence="1">Membrane</location>
    </subcellularLocation>
</comment>
<dbReference type="PANTHER" id="PTHR24372">
    <property type="entry name" value="GLYCOPROTEIN HORMONE RECEPTOR"/>
    <property type="match status" value="1"/>
</dbReference>
<protein>
    <recommendedName>
        <fullName evidence="8">G-protein coupled receptors family 1 profile domain-containing protein</fullName>
    </recommendedName>
</protein>
<dbReference type="EMBL" id="DS985242">
    <property type="protein sequence ID" value="EDV27295.1"/>
    <property type="molecule type" value="Genomic_DNA"/>
</dbReference>
<evidence type="ECO:0000256" key="7">
    <source>
        <dbReference type="SAM" id="Phobius"/>
    </source>
</evidence>
<dbReference type="PRINTS" id="PR00373">
    <property type="entry name" value="GLYCHORMONER"/>
</dbReference>
<feature type="transmembrane region" description="Helical" evidence="7">
    <location>
        <begin position="20"/>
        <end position="38"/>
    </location>
</feature>
<keyword evidence="3 7" id="KW-0812">Transmembrane</keyword>
<dbReference type="SUPFAM" id="SSF81321">
    <property type="entry name" value="Family A G protein-coupled receptor-like"/>
    <property type="match status" value="1"/>
</dbReference>
<keyword evidence="6 7" id="KW-0472">Membrane</keyword>
<keyword evidence="10" id="KW-1185">Reference proteome</keyword>
<keyword evidence="2" id="KW-0433">Leucine-rich repeat</keyword>
<evidence type="ECO:0000313" key="10">
    <source>
        <dbReference type="Proteomes" id="UP000009022"/>
    </source>
</evidence>
<dbReference type="InParanoid" id="B3RMH7"/>
<dbReference type="GO" id="GO:0008528">
    <property type="term" value="F:G protein-coupled peptide receptor activity"/>
    <property type="evidence" value="ECO:0000318"/>
    <property type="project" value="GO_Central"/>
</dbReference>
<proteinExistence type="predicted"/>
<feature type="transmembrane region" description="Helical" evidence="7">
    <location>
        <begin position="187"/>
        <end position="215"/>
    </location>
</feature>
<feature type="transmembrane region" description="Helical" evidence="7">
    <location>
        <begin position="236"/>
        <end position="262"/>
    </location>
</feature>
<dbReference type="PRINTS" id="PR00237">
    <property type="entry name" value="GPCRRHODOPSN"/>
</dbReference>
<dbReference type="GO" id="GO:0005886">
    <property type="term" value="C:plasma membrane"/>
    <property type="evidence" value="ECO:0000318"/>
    <property type="project" value="GO_Central"/>
</dbReference>
<feature type="transmembrane region" description="Helical" evidence="7">
    <location>
        <begin position="268"/>
        <end position="290"/>
    </location>
</feature>
<feature type="non-terminal residue" evidence="9">
    <location>
        <position position="301"/>
    </location>
</feature>
<evidence type="ECO:0000256" key="6">
    <source>
        <dbReference type="ARBA" id="ARBA00023136"/>
    </source>
</evidence>
<dbReference type="OrthoDB" id="6022531at2759"/>
<dbReference type="FunFam" id="1.20.1070.10:FF:000263">
    <property type="entry name" value="G-protein coupled receptor GRL101-like protein"/>
    <property type="match status" value="1"/>
</dbReference>
<dbReference type="CTD" id="6751435"/>
<dbReference type="OMA" id="FWEGRSE"/>
<dbReference type="InterPro" id="IPR000276">
    <property type="entry name" value="GPCR_Rhodpsn"/>
</dbReference>
<dbReference type="RefSeq" id="XP_002109129.1">
    <property type="nucleotide sequence ID" value="XM_002109093.1"/>
</dbReference>
<dbReference type="GeneID" id="6751435"/>
<dbReference type="Gene3D" id="1.20.1070.10">
    <property type="entry name" value="Rhodopsin 7-helix transmembrane proteins"/>
    <property type="match status" value="1"/>
</dbReference>
<dbReference type="HOGENOM" id="CLU_006130_0_1_1"/>
<dbReference type="eggNOG" id="KOG2087">
    <property type="taxonomic scope" value="Eukaryota"/>
</dbReference>
<feature type="transmembrane region" description="Helical" evidence="7">
    <location>
        <begin position="59"/>
        <end position="80"/>
    </location>
</feature>
<evidence type="ECO:0000256" key="3">
    <source>
        <dbReference type="ARBA" id="ARBA00022692"/>
    </source>
</evidence>
<evidence type="ECO:0000256" key="5">
    <source>
        <dbReference type="ARBA" id="ARBA00022989"/>
    </source>
</evidence>
<organism evidence="9 10">
    <name type="scientific">Trichoplax adhaerens</name>
    <name type="common">Trichoplax reptans</name>
    <dbReference type="NCBI Taxonomy" id="10228"/>
    <lineage>
        <taxon>Eukaryota</taxon>
        <taxon>Metazoa</taxon>
        <taxon>Placozoa</taxon>
        <taxon>Uniplacotomia</taxon>
        <taxon>Trichoplacea</taxon>
        <taxon>Trichoplacidae</taxon>
        <taxon>Trichoplax</taxon>
    </lineage>
</organism>
<feature type="transmembrane region" description="Helical" evidence="7">
    <location>
        <begin position="92"/>
        <end position="118"/>
    </location>
</feature>
<keyword evidence="5 7" id="KW-1133">Transmembrane helix</keyword>
<sequence length="301" mass="33535">PDLDSASSCENILAHTSLQLAVWIMGIAAFIGNILVIVMHRTSNDQKMTKATELVFSNLALSDFLMSLYLFIIGVADLMYRDRYAQYAEEWLSSPACFIASFLICTSSLMSVIMMLFISIDRYTITANPFASSDGRYKRTKIALILGWLLTCTFVGVPTIMGINQIGDRRLHEFSSICSPSNLNNPFYAGWTFSFVIIQLICWIITLIAYVMLVISVSKTQRSVRSSAQSRNSAIAIRLSLILITDLIAWLPIYIVSAITIIQGRLNVFTLQFAIILAIPLNSAINPYIYTATGTACFNRL</sequence>
<keyword evidence="4" id="KW-0677">Repeat</keyword>
<dbReference type="GO" id="GO:0007189">
    <property type="term" value="P:adenylate cyclase-activating G protein-coupled receptor signaling pathway"/>
    <property type="evidence" value="ECO:0000318"/>
    <property type="project" value="GO_Central"/>
</dbReference>
<evidence type="ECO:0000256" key="1">
    <source>
        <dbReference type="ARBA" id="ARBA00004370"/>
    </source>
</evidence>
<dbReference type="PhylomeDB" id="B3RMH7"/>
<evidence type="ECO:0000259" key="8">
    <source>
        <dbReference type="PROSITE" id="PS50262"/>
    </source>
</evidence>
<dbReference type="InterPro" id="IPR017452">
    <property type="entry name" value="GPCR_Rhodpsn_7TM"/>
</dbReference>